<keyword evidence="1" id="KW-0812">Transmembrane</keyword>
<proteinExistence type="predicted"/>
<evidence type="ECO:0000313" key="3">
    <source>
        <dbReference type="Proteomes" id="UP001314635"/>
    </source>
</evidence>
<gene>
    <name evidence="2" type="ORF">JQ619_32040</name>
</gene>
<name>A0ABS5GGJ8_9BRAD</name>
<organism evidence="2 3">
    <name type="scientific">Bradyrhizobium denitrificans</name>
    <dbReference type="NCBI Taxonomy" id="2734912"/>
    <lineage>
        <taxon>Bacteria</taxon>
        <taxon>Pseudomonadati</taxon>
        <taxon>Pseudomonadota</taxon>
        <taxon>Alphaproteobacteria</taxon>
        <taxon>Hyphomicrobiales</taxon>
        <taxon>Nitrobacteraceae</taxon>
        <taxon>Bradyrhizobium</taxon>
    </lineage>
</organism>
<keyword evidence="3" id="KW-1185">Reference proteome</keyword>
<sequence length="63" mass="6564">MRKFATKVAGWLSIDSESGVTAIEYGLLAALIAVVIIVGVTLIGTNLQAIFNYIGGKLKVPGT</sequence>
<comment type="caution">
    <text evidence="2">The sequence shown here is derived from an EMBL/GenBank/DDBJ whole genome shotgun (WGS) entry which is preliminary data.</text>
</comment>
<protein>
    <submittedName>
        <fullName evidence="2">Flp family type IVb pilin</fullName>
    </submittedName>
</protein>
<dbReference type="Pfam" id="PF04964">
    <property type="entry name" value="Flp_Fap"/>
    <property type="match status" value="1"/>
</dbReference>
<accession>A0ABS5GGJ8</accession>
<dbReference type="InterPro" id="IPR007047">
    <property type="entry name" value="Flp_Fap"/>
</dbReference>
<dbReference type="EMBL" id="JAFCLK010000040">
    <property type="protein sequence ID" value="MBR1140399.1"/>
    <property type="molecule type" value="Genomic_DNA"/>
</dbReference>
<dbReference type="Proteomes" id="UP001314635">
    <property type="component" value="Unassembled WGS sequence"/>
</dbReference>
<evidence type="ECO:0000256" key="1">
    <source>
        <dbReference type="SAM" id="Phobius"/>
    </source>
</evidence>
<evidence type="ECO:0000313" key="2">
    <source>
        <dbReference type="EMBL" id="MBR1140399.1"/>
    </source>
</evidence>
<reference evidence="3" key="1">
    <citation type="journal article" date="2021" name="ISME J.">
        <title>Evolutionary origin and ecological implication of a unique nif island in free-living Bradyrhizobium lineages.</title>
        <authorList>
            <person name="Tao J."/>
        </authorList>
    </citation>
    <scope>NUCLEOTIDE SEQUENCE [LARGE SCALE GENOMIC DNA]</scope>
    <source>
        <strain evidence="3">SZCCT0094</strain>
    </source>
</reference>
<keyword evidence="1" id="KW-0472">Membrane</keyword>
<dbReference type="RefSeq" id="WP_041750423.1">
    <property type="nucleotide sequence ID" value="NZ_JAFCLK010000040.1"/>
</dbReference>
<feature type="transmembrane region" description="Helical" evidence="1">
    <location>
        <begin position="25"/>
        <end position="47"/>
    </location>
</feature>
<keyword evidence="1" id="KW-1133">Transmembrane helix</keyword>